<dbReference type="PANTHER" id="PTHR10938:SF0">
    <property type="entry name" value="TRANSLATION INITIATION FACTOR IF-3, MITOCHONDRIAL"/>
    <property type="match status" value="1"/>
</dbReference>
<dbReference type="GeneID" id="32891433"/>
<reference evidence="8" key="1">
    <citation type="submission" date="2017-03" db="EMBL/GenBank/DDBJ databases">
        <title>The new red algal subphylum Proteorhodophytina comprises the largest and most divergent plastid genomes known.</title>
        <authorList>
            <person name="Munoz-Gomez S.A."/>
            <person name="Mejia-Franco F.G."/>
            <person name="Durnin K."/>
            <person name="Morgan C."/>
            <person name="Grisdale C.J."/>
            <person name="Archibald J.M."/>
            <person name="Slamovits C.H."/>
        </authorList>
    </citation>
    <scope>NUCLEOTIDE SEQUENCE</scope>
    <source>
        <strain evidence="8">UTEX LB2858</strain>
    </source>
</reference>
<dbReference type="GO" id="GO:0043022">
    <property type="term" value="F:ribosome binding"/>
    <property type="evidence" value="ECO:0007669"/>
    <property type="project" value="TreeGrafter"/>
</dbReference>
<dbReference type="PROSITE" id="PS00938">
    <property type="entry name" value="IF3"/>
    <property type="match status" value="1"/>
</dbReference>
<comment type="subcellular location">
    <subcellularLocation>
        <location evidence="4 5">Plastid</location>
        <location evidence="4 5">Chloroplast</location>
    </subcellularLocation>
</comment>
<dbReference type="GO" id="GO:0032790">
    <property type="term" value="P:ribosome disassembly"/>
    <property type="evidence" value="ECO:0007669"/>
    <property type="project" value="TreeGrafter"/>
</dbReference>
<dbReference type="GO" id="GO:0016020">
    <property type="term" value="C:membrane"/>
    <property type="evidence" value="ECO:0007669"/>
    <property type="project" value="TreeGrafter"/>
</dbReference>
<name>A0A1Y9TLV7_9RHOD</name>
<dbReference type="GO" id="GO:0009507">
    <property type="term" value="C:chloroplast"/>
    <property type="evidence" value="ECO:0007669"/>
    <property type="project" value="UniProtKB-SubCell"/>
</dbReference>
<evidence type="ECO:0000256" key="3">
    <source>
        <dbReference type="ARBA" id="ARBA00022917"/>
    </source>
</evidence>
<dbReference type="InterPro" id="IPR019814">
    <property type="entry name" value="Translation_initiation_fac_3_N"/>
</dbReference>
<dbReference type="SUPFAM" id="SSF55200">
    <property type="entry name" value="Translation initiation factor IF3, C-terminal domain"/>
    <property type="match status" value="1"/>
</dbReference>
<keyword evidence="8" id="KW-0150">Chloroplast</keyword>
<dbReference type="InterPro" id="IPR036788">
    <property type="entry name" value="T_IF-3_C_sf"/>
</dbReference>
<evidence type="ECO:0000256" key="1">
    <source>
        <dbReference type="ARBA" id="ARBA00005439"/>
    </source>
</evidence>
<evidence type="ECO:0000256" key="4">
    <source>
        <dbReference type="HAMAP-Rule" id="MF_00080"/>
    </source>
</evidence>
<dbReference type="InterPro" id="IPR019813">
    <property type="entry name" value="Translation_initiation_fac3_CS"/>
</dbReference>
<dbReference type="AlphaFoldDB" id="A0A1Y9TLV7"/>
<dbReference type="GO" id="GO:0003743">
    <property type="term" value="F:translation initiation factor activity"/>
    <property type="evidence" value="ECO:0007669"/>
    <property type="project" value="UniProtKB-UniRule"/>
</dbReference>
<sequence>MLDNYNSKNDRKFSQDTPIINERIKFQKVRVINSQGQQLGIFIIKEAIEVAVKENMDLLLVSDKSDPPVCRILDYGKYKFTQEKRAREARKKQHTSTIKEVKMRYKIEEHDYKVRVNQAIRFLEAGDKIKATIIFRGREIHHSDLAIDLLNRLANDLSSISEIQQKPLRDGKNIIMLLNAKEILL</sequence>
<keyword evidence="2 4" id="KW-0396">Initiation factor</keyword>
<comment type="function">
    <text evidence="4 5">IF-3 binds to the 30S ribosomal subunit and shifts the equilibrium between 70S ribosomes and their 50S and 30S subunits in favor of the free subunits, thus enhancing the availability of 30S subunits on which protein synthesis initiation begins.</text>
</comment>
<comment type="subunit">
    <text evidence="4 5">Monomer.</text>
</comment>
<organism evidence="8">
    <name type="scientific">Boldia erythrosiphon</name>
    <dbReference type="NCBI Taxonomy" id="74908"/>
    <lineage>
        <taxon>Eukaryota</taxon>
        <taxon>Rhodophyta</taxon>
        <taxon>Compsopogonophyceae</taxon>
        <taxon>Compsopogonales</taxon>
        <taxon>Boldiaceae</taxon>
        <taxon>Boldia</taxon>
    </lineage>
</organism>
<dbReference type="HAMAP" id="MF_00080">
    <property type="entry name" value="IF_3"/>
    <property type="match status" value="1"/>
</dbReference>
<dbReference type="Gene3D" id="3.10.20.80">
    <property type="entry name" value="Translation initiation factor 3 (IF-3), N-terminal domain"/>
    <property type="match status" value="1"/>
</dbReference>
<dbReference type="GO" id="GO:0005829">
    <property type="term" value="C:cytosol"/>
    <property type="evidence" value="ECO:0007669"/>
    <property type="project" value="TreeGrafter"/>
</dbReference>
<dbReference type="Pfam" id="PF00707">
    <property type="entry name" value="IF3_C"/>
    <property type="match status" value="1"/>
</dbReference>
<dbReference type="SUPFAM" id="SSF54364">
    <property type="entry name" value="Translation initiation factor IF3, N-terminal domain"/>
    <property type="match status" value="1"/>
</dbReference>
<evidence type="ECO:0000256" key="5">
    <source>
        <dbReference type="RuleBase" id="RU000646"/>
    </source>
</evidence>
<evidence type="ECO:0000259" key="7">
    <source>
        <dbReference type="Pfam" id="PF05198"/>
    </source>
</evidence>
<dbReference type="NCBIfam" id="TIGR00168">
    <property type="entry name" value="infC"/>
    <property type="match status" value="1"/>
</dbReference>
<dbReference type="Gene3D" id="3.30.110.10">
    <property type="entry name" value="Translation initiation factor 3 (IF-3), C-terminal domain"/>
    <property type="match status" value="1"/>
</dbReference>
<gene>
    <name evidence="4 8" type="primary">infC</name>
</gene>
<dbReference type="EMBL" id="KY709208">
    <property type="protein sequence ID" value="ARO90614.1"/>
    <property type="molecule type" value="Genomic_DNA"/>
</dbReference>
<dbReference type="InterPro" id="IPR019815">
    <property type="entry name" value="Translation_initiation_fac_3_C"/>
</dbReference>
<protein>
    <recommendedName>
        <fullName evidence="4">Translation initiation factor IF-3, chloroplastic</fullName>
    </recommendedName>
</protein>
<evidence type="ECO:0000259" key="6">
    <source>
        <dbReference type="Pfam" id="PF00707"/>
    </source>
</evidence>
<dbReference type="InterPro" id="IPR036787">
    <property type="entry name" value="T_IF-3_N_sf"/>
</dbReference>
<feature type="domain" description="Translation initiation factor 3 C-terminal" evidence="6">
    <location>
        <begin position="97"/>
        <end position="180"/>
    </location>
</feature>
<dbReference type="PANTHER" id="PTHR10938">
    <property type="entry name" value="TRANSLATION INITIATION FACTOR IF-3"/>
    <property type="match status" value="1"/>
</dbReference>
<feature type="domain" description="Translation initiation factor 3 N-terminal" evidence="7">
    <location>
        <begin position="20"/>
        <end position="89"/>
    </location>
</feature>
<evidence type="ECO:0000256" key="2">
    <source>
        <dbReference type="ARBA" id="ARBA00022540"/>
    </source>
</evidence>
<keyword evidence="3 4" id="KW-0648">Protein biosynthesis</keyword>
<geneLocation type="chloroplast" evidence="8"/>
<dbReference type="Pfam" id="PF05198">
    <property type="entry name" value="IF3_N"/>
    <property type="match status" value="1"/>
</dbReference>
<proteinExistence type="inferred from homology"/>
<dbReference type="InterPro" id="IPR001288">
    <property type="entry name" value="Translation_initiation_fac_3"/>
</dbReference>
<keyword evidence="8" id="KW-0934">Plastid</keyword>
<accession>A0A1Y9TLV7</accession>
<evidence type="ECO:0000313" key="8">
    <source>
        <dbReference type="EMBL" id="ARO90614.1"/>
    </source>
</evidence>
<dbReference type="FunFam" id="3.30.110.10:FF:000001">
    <property type="entry name" value="Translation initiation factor IF-3"/>
    <property type="match status" value="1"/>
</dbReference>
<comment type="similarity">
    <text evidence="1 4 5">Belongs to the IF-3 family.</text>
</comment>
<dbReference type="RefSeq" id="YP_009369926.1">
    <property type="nucleotide sequence ID" value="NC_034776.1"/>
</dbReference>